<organism evidence="3 4">
    <name type="scientific">Gymnopus androsaceus JB14</name>
    <dbReference type="NCBI Taxonomy" id="1447944"/>
    <lineage>
        <taxon>Eukaryota</taxon>
        <taxon>Fungi</taxon>
        <taxon>Dikarya</taxon>
        <taxon>Basidiomycota</taxon>
        <taxon>Agaricomycotina</taxon>
        <taxon>Agaricomycetes</taxon>
        <taxon>Agaricomycetidae</taxon>
        <taxon>Agaricales</taxon>
        <taxon>Marasmiineae</taxon>
        <taxon>Omphalotaceae</taxon>
        <taxon>Gymnopus</taxon>
    </lineage>
</organism>
<proteinExistence type="predicted"/>
<dbReference type="SUPFAM" id="SSF52540">
    <property type="entry name" value="P-loop containing nucleoside triphosphate hydrolases"/>
    <property type="match status" value="1"/>
</dbReference>
<evidence type="ECO:0000313" key="3">
    <source>
        <dbReference type="EMBL" id="KAE9391294.1"/>
    </source>
</evidence>
<dbReference type="Proteomes" id="UP000799118">
    <property type="component" value="Unassembled WGS sequence"/>
</dbReference>
<dbReference type="Pfam" id="PF24883">
    <property type="entry name" value="NPHP3_N"/>
    <property type="match status" value="1"/>
</dbReference>
<dbReference type="PANTHER" id="PTHR10039">
    <property type="entry name" value="AMELOGENIN"/>
    <property type="match status" value="1"/>
</dbReference>
<evidence type="ECO:0000259" key="2">
    <source>
        <dbReference type="Pfam" id="PF24883"/>
    </source>
</evidence>
<dbReference type="OrthoDB" id="5967843at2759"/>
<dbReference type="EMBL" id="ML769629">
    <property type="protein sequence ID" value="KAE9391294.1"/>
    <property type="molecule type" value="Genomic_DNA"/>
</dbReference>
<protein>
    <recommendedName>
        <fullName evidence="2">Nephrocystin 3-like N-terminal domain-containing protein</fullName>
    </recommendedName>
</protein>
<accession>A0A6A4H1P9</accession>
<dbReference type="Gene3D" id="3.40.50.300">
    <property type="entry name" value="P-loop containing nucleotide triphosphate hydrolases"/>
    <property type="match status" value="1"/>
</dbReference>
<reference evidence="3" key="1">
    <citation type="journal article" date="2019" name="Environ. Microbiol.">
        <title>Fungal ecological strategies reflected in gene transcription - a case study of two litter decomposers.</title>
        <authorList>
            <person name="Barbi F."/>
            <person name="Kohler A."/>
            <person name="Barry K."/>
            <person name="Baskaran P."/>
            <person name="Daum C."/>
            <person name="Fauchery L."/>
            <person name="Ihrmark K."/>
            <person name="Kuo A."/>
            <person name="LaButti K."/>
            <person name="Lipzen A."/>
            <person name="Morin E."/>
            <person name="Grigoriev I.V."/>
            <person name="Henrissat B."/>
            <person name="Lindahl B."/>
            <person name="Martin F."/>
        </authorList>
    </citation>
    <scope>NUCLEOTIDE SEQUENCE</scope>
    <source>
        <strain evidence="3">JB14</strain>
    </source>
</reference>
<evidence type="ECO:0000313" key="4">
    <source>
        <dbReference type="Proteomes" id="UP000799118"/>
    </source>
</evidence>
<dbReference type="AlphaFoldDB" id="A0A6A4H1P9"/>
<keyword evidence="4" id="KW-1185">Reference proteome</keyword>
<feature type="domain" description="Nephrocystin 3-like N-terminal" evidence="2">
    <location>
        <begin position="240"/>
        <end position="401"/>
    </location>
</feature>
<dbReference type="InterPro" id="IPR027417">
    <property type="entry name" value="P-loop_NTPase"/>
</dbReference>
<name>A0A6A4H1P9_9AGAR</name>
<dbReference type="PANTHER" id="PTHR10039:SF17">
    <property type="entry name" value="FUNGAL STAND N-TERMINAL GOODBYE DOMAIN-CONTAINING PROTEIN-RELATED"/>
    <property type="match status" value="1"/>
</dbReference>
<evidence type="ECO:0000256" key="1">
    <source>
        <dbReference type="ARBA" id="ARBA00022737"/>
    </source>
</evidence>
<gene>
    <name evidence="3" type="ORF">BT96DRAFT_311649</name>
</gene>
<keyword evidence="1" id="KW-0677">Repeat</keyword>
<dbReference type="InterPro" id="IPR056884">
    <property type="entry name" value="NPHP3-like_N"/>
</dbReference>
<sequence>MIFVYTPNAANLLSPLPTSLSPSMSLFENSRGFQIYGGNFIAAAGDINIEQDAPAVRVNQQQLVLPPDEASHSWDWGTPVGDIWTGSSNTGVSGVQRRIRNMGETRHTPYHNSSRGQITHHAAPHRSEHTETSIDPYFHLQDWSRPYLSAPIPGIQGFNNFPIQGTQSLGGYRPPWWGPLQLELPATINGGTFVSHSIQCQGEKGISILHGTVALEALHDSAESFPQPRCHPETRSDMLEELQEWSLRTDPSSNVLWLHGPAGAGKSAIMQTLCRQLQDAGRLGGCFFFKRGHDTRGNATKLFATIAYQLALGVPWLKAPISQIVEDNPSIVARSIETQLQKLISEPCRLHNNRFECRDLLLILIDGLDECEGHDVHLEILRAIRNSLGEHLPLRFIIASRPEPHIQEMFESPVYHGSCHLFNVERSFADVRKYLCSEFTRIHHDHRTMANIPHPWPLPDVLDELVEKSSGYFIYASTIIKFIDDRNYRPTERLAIVTDQDSAKSDSAFGSLNQLYMTVLSTAPRQAQLIPILCALANFGLSPLALDILFEVGSGDARLVLRGVSSVLDVPLKDDDEIAAHHATFYDFLHDSGRSQIFYVGSLDHRMDLARSFLKLFACQFKYIGGLYQRSSENLLIPFITSLPPSVELLPLIQAMNPDYIFELEKLEMLIPWMEVSFIPFSVHDDSDMHLENSSST</sequence>